<name>A0ABS6H641_9PROT</name>
<feature type="domain" description="Cytochrome c" evidence="5">
    <location>
        <begin position="14"/>
        <end position="115"/>
    </location>
</feature>
<dbReference type="InterPro" id="IPR009056">
    <property type="entry name" value="Cyt_c-like_dom"/>
</dbReference>
<dbReference type="RefSeq" id="WP_216875051.1">
    <property type="nucleotide sequence ID" value="NZ_JAERQM010000002.1"/>
</dbReference>
<dbReference type="PROSITE" id="PS51007">
    <property type="entry name" value="CYTC"/>
    <property type="match status" value="1"/>
</dbReference>
<keyword evidence="4" id="KW-0732">Signal</keyword>
<dbReference type="EMBL" id="JAERQM010000002">
    <property type="protein sequence ID" value="MBU8544157.1"/>
    <property type="molecule type" value="Genomic_DNA"/>
</dbReference>
<dbReference type="Proteomes" id="UP000689967">
    <property type="component" value="Unassembled WGS sequence"/>
</dbReference>
<dbReference type="Pfam" id="PF00034">
    <property type="entry name" value="Cytochrom_C"/>
    <property type="match status" value="1"/>
</dbReference>
<keyword evidence="3" id="KW-0349">Heme</keyword>
<organism evidence="6 7">
    <name type="scientific">Falsiroseomonas oleicola</name>
    <dbReference type="NCBI Taxonomy" id="2801474"/>
    <lineage>
        <taxon>Bacteria</taxon>
        <taxon>Pseudomonadati</taxon>
        <taxon>Pseudomonadota</taxon>
        <taxon>Alphaproteobacteria</taxon>
        <taxon>Acetobacterales</taxon>
        <taxon>Roseomonadaceae</taxon>
        <taxon>Falsiroseomonas</taxon>
    </lineage>
</organism>
<sequence>MRVMALALALTGPALAQDGRVVFENHCASCHAVERGAEAGPGPNLAGVVGRRIGGDRAFGYSPALEQAGRNWDRALLLRFLADPEEVFPGTWMGANNLPEAADRAAVADFLQSVR</sequence>
<evidence type="ECO:0000256" key="2">
    <source>
        <dbReference type="ARBA" id="ARBA00023004"/>
    </source>
</evidence>
<evidence type="ECO:0000256" key="4">
    <source>
        <dbReference type="SAM" id="SignalP"/>
    </source>
</evidence>
<evidence type="ECO:0000313" key="7">
    <source>
        <dbReference type="Proteomes" id="UP000689967"/>
    </source>
</evidence>
<evidence type="ECO:0000259" key="5">
    <source>
        <dbReference type="PROSITE" id="PS51007"/>
    </source>
</evidence>
<proteinExistence type="predicted"/>
<evidence type="ECO:0000313" key="6">
    <source>
        <dbReference type="EMBL" id="MBU8544157.1"/>
    </source>
</evidence>
<feature type="chain" id="PRO_5045718276" evidence="4">
    <location>
        <begin position="17"/>
        <end position="115"/>
    </location>
</feature>
<evidence type="ECO:0000256" key="1">
    <source>
        <dbReference type="ARBA" id="ARBA00022723"/>
    </source>
</evidence>
<dbReference type="InterPro" id="IPR002327">
    <property type="entry name" value="Cyt_c_1A/1B"/>
</dbReference>
<comment type="caution">
    <text evidence="6">The sequence shown here is derived from an EMBL/GenBank/DDBJ whole genome shotgun (WGS) entry which is preliminary data.</text>
</comment>
<keyword evidence="7" id="KW-1185">Reference proteome</keyword>
<accession>A0ABS6H641</accession>
<reference evidence="6 7" key="1">
    <citation type="submission" date="2021-01" db="EMBL/GenBank/DDBJ databases">
        <title>Roseomonas sp. nov, a bacterium isolated from an oil production mixture in Yumen Oilfield.</title>
        <authorList>
            <person name="Wu D."/>
        </authorList>
    </citation>
    <scope>NUCLEOTIDE SEQUENCE [LARGE SCALE GENOMIC DNA]</scope>
    <source>
        <strain evidence="6 7">ROY-5-3</strain>
    </source>
</reference>
<evidence type="ECO:0000256" key="3">
    <source>
        <dbReference type="PROSITE-ProRule" id="PRU00433"/>
    </source>
</evidence>
<keyword evidence="2 3" id="KW-0408">Iron</keyword>
<keyword evidence="1 3" id="KW-0479">Metal-binding</keyword>
<gene>
    <name evidence="6" type="ORF">JJQ90_10595</name>
</gene>
<feature type="signal peptide" evidence="4">
    <location>
        <begin position="1"/>
        <end position="16"/>
    </location>
</feature>
<dbReference type="PANTHER" id="PTHR11961">
    <property type="entry name" value="CYTOCHROME C"/>
    <property type="match status" value="1"/>
</dbReference>
<protein>
    <submittedName>
        <fullName evidence="6">C-type cytochrome</fullName>
    </submittedName>
</protein>